<dbReference type="EMBL" id="JADBEM010000001">
    <property type="protein sequence ID" value="MBE1603632.1"/>
    <property type="molecule type" value="Genomic_DNA"/>
</dbReference>
<name>A0A927R5S6_9ACTN</name>
<reference evidence="1" key="1">
    <citation type="submission" date="2020-10" db="EMBL/GenBank/DDBJ databases">
        <title>Sequencing the genomes of 1000 actinobacteria strains.</title>
        <authorList>
            <person name="Klenk H.-P."/>
        </authorList>
    </citation>
    <scope>NUCLEOTIDE SEQUENCE</scope>
    <source>
        <strain evidence="1">DSM 45354</strain>
    </source>
</reference>
<protein>
    <submittedName>
        <fullName evidence="1">Uncharacterized protein</fullName>
    </submittedName>
</protein>
<keyword evidence="2" id="KW-1185">Reference proteome</keyword>
<comment type="caution">
    <text evidence="1">The sequence shown here is derived from an EMBL/GenBank/DDBJ whole genome shotgun (WGS) entry which is preliminary data.</text>
</comment>
<sequence>MQIPVSYQGRHFTLPLRDGPGKALKLPIKPTGPIPRYLAAVHHETDMKDRTQHPSK</sequence>
<accession>A0A927R5S6</accession>
<dbReference type="RefSeq" id="WP_192748399.1">
    <property type="nucleotide sequence ID" value="NZ_BAABJL010000077.1"/>
</dbReference>
<evidence type="ECO:0000313" key="1">
    <source>
        <dbReference type="EMBL" id="MBE1603632.1"/>
    </source>
</evidence>
<proteinExistence type="predicted"/>
<dbReference type="AlphaFoldDB" id="A0A927R5S6"/>
<gene>
    <name evidence="1" type="ORF">HEB94_000480</name>
</gene>
<organism evidence="1 2">
    <name type="scientific">Actinopolymorpha pittospori</name>
    <dbReference type="NCBI Taxonomy" id="648752"/>
    <lineage>
        <taxon>Bacteria</taxon>
        <taxon>Bacillati</taxon>
        <taxon>Actinomycetota</taxon>
        <taxon>Actinomycetes</taxon>
        <taxon>Propionibacteriales</taxon>
        <taxon>Actinopolymorphaceae</taxon>
        <taxon>Actinopolymorpha</taxon>
    </lineage>
</organism>
<dbReference type="Proteomes" id="UP000638648">
    <property type="component" value="Unassembled WGS sequence"/>
</dbReference>
<evidence type="ECO:0000313" key="2">
    <source>
        <dbReference type="Proteomes" id="UP000638648"/>
    </source>
</evidence>